<keyword evidence="1" id="KW-0732">Signal</keyword>
<protein>
    <submittedName>
        <fullName evidence="2">Uncharacterized protein</fullName>
    </submittedName>
</protein>
<comment type="caution">
    <text evidence="2">The sequence shown here is derived from an EMBL/GenBank/DDBJ whole genome shotgun (WGS) entry which is preliminary data.</text>
</comment>
<keyword evidence="3" id="KW-1185">Reference proteome</keyword>
<sequence length="142" mass="15990">MNRLLTLLAIVSSALLAQPTFAQAIDDSNCLRHLGGGGFGDFECYERHTKMLIPDSTKVADSIKNSSHVNRETKLGILKYMKIQKNSSESCDLAINLAYPSKKERADRNHIEVYDVMAARCRYGLRKQQNEFLHDLSSIVDD</sequence>
<evidence type="ECO:0000256" key="1">
    <source>
        <dbReference type="SAM" id="SignalP"/>
    </source>
</evidence>
<feature type="signal peptide" evidence="1">
    <location>
        <begin position="1"/>
        <end position="24"/>
    </location>
</feature>
<accession>A0A9X1RPF9</accession>
<organism evidence="2 3">
    <name type="scientific">Paraburkholderia tagetis</name>
    <dbReference type="NCBI Taxonomy" id="2913261"/>
    <lineage>
        <taxon>Bacteria</taxon>
        <taxon>Pseudomonadati</taxon>
        <taxon>Pseudomonadota</taxon>
        <taxon>Betaproteobacteria</taxon>
        <taxon>Burkholderiales</taxon>
        <taxon>Burkholderiaceae</taxon>
        <taxon>Paraburkholderia</taxon>
    </lineage>
</organism>
<dbReference type="RefSeq" id="WP_238465003.1">
    <property type="nucleotide sequence ID" value="NZ_JAKLJA010000013.1"/>
</dbReference>
<proteinExistence type="predicted"/>
<evidence type="ECO:0000313" key="2">
    <source>
        <dbReference type="EMBL" id="MCG5075148.1"/>
    </source>
</evidence>
<dbReference type="Proteomes" id="UP001139308">
    <property type="component" value="Unassembled WGS sequence"/>
</dbReference>
<dbReference type="AlphaFoldDB" id="A0A9X1RPF9"/>
<feature type="chain" id="PRO_5040854293" evidence="1">
    <location>
        <begin position="25"/>
        <end position="142"/>
    </location>
</feature>
<gene>
    <name evidence="2" type="ORF">L5014_17555</name>
</gene>
<reference evidence="2" key="1">
    <citation type="submission" date="2022-01" db="EMBL/GenBank/DDBJ databases">
        <title>Genome sequence and assembly of Parabukholderia sp. RG36.</title>
        <authorList>
            <person name="Chhetri G."/>
        </authorList>
    </citation>
    <scope>NUCLEOTIDE SEQUENCE</scope>
    <source>
        <strain evidence="2">RG36</strain>
    </source>
</reference>
<evidence type="ECO:0000313" key="3">
    <source>
        <dbReference type="Proteomes" id="UP001139308"/>
    </source>
</evidence>
<dbReference type="EMBL" id="JAKLJA010000013">
    <property type="protein sequence ID" value="MCG5075148.1"/>
    <property type="molecule type" value="Genomic_DNA"/>
</dbReference>
<name>A0A9X1RPF9_9BURK</name>